<evidence type="ECO:0000256" key="3">
    <source>
        <dbReference type="ARBA" id="ARBA00022989"/>
    </source>
</evidence>
<keyword evidence="3 5" id="KW-1133">Transmembrane helix</keyword>
<dbReference type="InterPro" id="IPR013525">
    <property type="entry name" value="ABC2_TM"/>
</dbReference>
<comment type="subcellular location">
    <subcellularLocation>
        <location evidence="1">Membrane</location>
        <topology evidence="1">Multi-pass membrane protein</topology>
    </subcellularLocation>
</comment>
<name>A0ABM8BY59_9MOLU</name>
<dbReference type="PANTHER" id="PTHR43027:SF1">
    <property type="entry name" value="DOXORUBICIN RESISTANCE ABC TRANSPORTER PERMEASE PROTEIN DRRC-RELATED"/>
    <property type="match status" value="1"/>
</dbReference>
<protein>
    <recommendedName>
        <fullName evidence="6">ABC-2 type transporter transmembrane domain-containing protein</fullName>
    </recommendedName>
</protein>
<dbReference type="EMBL" id="AP026933">
    <property type="protein sequence ID" value="BDT04826.1"/>
    <property type="molecule type" value="Genomic_DNA"/>
</dbReference>
<evidence type="ECO:0000256" key="4">
    <source>
        <dbReference type="ARBA" id="ARBA00023136"/>
    </source>
</evidence>
<feature type="transmembrane region" description="Helical" evidence="5">
    <location>
        <begin position="25"/>
        <end position="46"/>
    </location>
</feature>
<feature type="transmembrane region" description="Helical" evidence="5">
    <location>
        <begin position="113"/>
        <end position="134"/>
    </location>
</feature>
<evidence type="ECO:0000256" key="1">
    <source>
        <dbReference type="ARBA" id="ARBA00004141"/>
    </source>
</evidence>
<evidence type="ECO:0000313" key="7">
    <source>
        <dbReference type="EMBL" id="BDT04826.1"/>
    </source>
</evidence>
<keyword evidence="2 5" id="KW-0812">Transmembrane</keyword>
<feature type="domain" description="ABC-2 type transporter transmembrane" evidence="6">
    <location>
        <begin position="26"/>
        <end position="183"/>
    </location>
</feature>
<evidence type="ECO:0000256" key="5">
    <source>
        <dbReference type="SAM" id="Phobius"/>
    </source>
</evidence>
<dbReference type="InterPro" id="IPR052902">
    <property type="entry name" value="ABC-2_transporter"/>
</dbReference>
<evidence type="ECO:0000256" key="2">
    <source>
        <dbReference type="ARBA" id="ARBA00022692"/>
    </source>
</evidence>
<keyword evidence="8" id="KW-1185">Reference proteome</keyword>
<proteinExistence type="predicted"/>
<evidence type="ECO:0000313" key="8">
    <source>
        <dbReference type="Proteomes" id="UP001163387"/>
    </source>
</evidence>
<feature type="transmembrane region" description="Helical" evidence="5">
    <location>
        <begin position="66"/>
        <end position="93"/>
    </location>
</feature>
<dbReference type="Pfam" id="PF01061">
    <property type="entry name" value="ABC2_membrane"/>
    <property type="match status" value="1"/>
</dbReference>
<organism evidence="7 8">
    <name type="scientific">Spiroplasma ixodetis</name>
    <dbReference type="NCBI Taxonomy" id="2141"/>
    <lineage>
        <taxon>Bacteria</taxon>
        <taxon>Bacillati</taxon>
        <taxon>Mycoplasmatota</taxon>
        <taxon>Mollicutes</taxon>
        <taxon>Entomoplasmatales</taxon>
        <taxon>Spiroplasmataceae</taxon>
        <taxon>Spiroplasma</taxon>
    </lineage>
</organism>
<gene>
    <name evidence="7" type="ORF">SHM_24720</name>
</gene>
<keyword evidence="4 5" id="KW-0472">Membrane</keyword>
<feature type="transmembrane region" description="Helical" evidence="5">
    <location>
        <begin position="141"/>
        <end position="162"/>
    </location>
</feature>
<feature type="transmembrane region" description="Helical" evidence="5">
    <location>
        <begin position="201"/>
        <end position="220"/>
    </location>
</feature>
<dbReference type="Proteomes" id="UP001163387">
    <property type="component" value="Chromosome"/>
</dbReference>
<reference evidence="7 8" key="1">
    <citation type="journal article" date="2022" name="Front. Microbiol.">
        <title>Male-killing mechanisms vary between Spiroplasma species.</title>
        <authorList>
            <person name="Arai H."/>
            <person name="Inoue M."/>
            <person name="Kageyama D."/>
        </authorList>
    </citation>
    <scope>NUCLEOTIDE SEQUENCE [LARGE SCALE GENOMIC DNA]</scope>
    <source>
        <strain evidence="8">sHm</strain>
    </source>
</reference>
<sequence length="227" mass="25074">MGIQGESIRHTGADVAGTITAVKQMIAGIAIVNIISVGIFIIPQTIIEFKLSVLLKRIGATNIHPLFFVTAVIIIGVFASIISFLWTLLWGGIYFGGTYGWSVIALPTQIGASIPWIIIIFITTIGLGIMLASLFKTITSFIAVANVLYLPVAYLSGSIMPIDWITSSKVLNIISYFSPFKYSTLPYFECWNRTFKMTWEMYLYGGISLIILAIFMGIAARKLKWQD</sequence>
<evidence type="ECO:0000259" key="6">
    <source>
        <dbReference type="Pfam" id="PF01061"/>
    </source>
</evidence>
<dbReference type="PANTHER" id="PTHR43027">
    <property type="entry name" value="DOXORUBICIN RESISTANCE ABC TRANSPORTER PERMEASE PROTEIN DRRC-RELATED"/>
    <property type="match status" value="1"/>
</dbReference>
<accession>A0ABM8BY59</accession>